<dbReference type="Proteomes" id="UP000705508">
    <property type="component" value="Unassembled WGS sequence"/>
</dbReference>
<dbReference type="AlphaFoldDB" id="A0A938XBZ5"/>
<evidence type="ECO:0000256" key="3">
    <source>
        <dbReference type="ARBA" id="ARBA00022723"/>
    </source>
</evidence>
<dbReference type="SUPFAM" id="SSF55186">
    <property type="entry name" value="ThrRS/AlaRS common domain"/>
    <property type="match status" value="1"/>
</dbReference>
<reference evidence="7" key="1">
    <citation type="submission" date="2020-08" db="EMBL/GenBank/DDBJ databases">
        <authorList>
            <person name="Cejkova D."/>
            <person name="Kubasova T."/>
            <person name="Jahodarova E."/>
            <person name="Rychlik I."/>
        </authorList>
    </citation>
    <scope>NUCLEOTIDE SEQUENCE</scope>
    <source>
        <strain evidence="7">An582</strain>
    </source>
</reference>
<evidence type="ECO:0000256" key="4">
    <source>
        <dbReference type="ARBA" id="ARBA00022833"/>
    </source>
</evidence>
<dbReference type="Gene3D" id="2.40.30.130">
    <property type="match status" value="1"/>
</dbReference>
<feature type="domain" description="Alanyl-transfer RNA synthetases family profile" evidence="6">
    <location>
        <begin position="1"/>
        <end position="228"/>
    </location>
</feature>
<dbReference type="InterPro" id="IPR051335">
    <property type="entry name" value="Alanyl-tRNA_Editing_Enzymes"/>
</dbReference>
<dbReference type="InterPro" id="IPR018163">
    <property type="entry name" value="Thr/Ala-tRNA-synth_IIc_edit"/>
</dbReference>
<evidence type="ECO:0000313" key="7">
    <source>
        <dbReference type="EMBL" id="MBM6947848.1"/>
    </source>
</evidence>
<dbReference type="GO" id="GO:0003676">
    <property type="term" value="F:nucleic acid binding"/>
    <property type="evidence" value="ECO:0007669"/>
    <property type="project" value="InterPro"/>
</dbReference>
<dbReference type="Gene3D" id="3.30.980.10">
    <property type="entry name" value="Threonyl-trna Synthetase, Chain A, domain 2"/>
    <property type="match status" value="1"/>
</dbReference>
<comment type="cofactor">
    <cofactor evidence="1">
        <name>Zn(2+)</name>
        <dbReference type="ChEBI" id="CHEBI:29105"/>
    </cofactor>
</comment>
<dbReference type="GO" id="GO:0006419">
    <property type="term" value="P:alanyl-tRNA aminoacylation"/>
    <property type="evidence" value="ECO:0007669"/>
    <property type="project" value="InterPro"/>
</dbReference>
<dbReference type="RefSeq" id="WP_204905897.1">
    <property type="nucleotide sequence ID" value="NZ_JACJKS010000004.1"/>
</dbReference>
<comment type="subcellular location">
    <subcellularLocation>
        <location evidence="2">Cytoplasm</location>
    </subcellularLocation>
</comment>
<dbReference type="PANTHER" id="PTHR43462:SF1">
    <property type="entry name" value="ALANYL-TRNA EDITING PROTEIN AARSD1"/>
    <property type="match status" value="1"/>
</dbReference>
<dbReference type="Pfam" id="PF07973">
    <property type="entry name" value="tRNA_SAD"/>
    <property type="match status" value="1"/>
</dbReference>
<dbReference type="GO" id="GO:0004813">
    <property type="term" value="F:alanine-tRNA ligase activity"/>
    <property type="evidence" value="ECO:0007669"/>
    <property type="project" value="InterPro"/>
</dbReference>
<evidence type="ECO:0000313" key="8">
    <source>
        <dbReference type="Proteomes" id="UP000705508"/>
    </source>
</evidence>
<keyword evidence="5" id="KW-0175">Coiled coil</keyword>
<dbReference type="GO" id="GO:0005524">
    <property type="term" value="F:ATP binding"/>
    <property type="evidence" value="ECO:0007669"/>
    <property type="project" value="InterPro"/>
</dbReference>
<keyword evidence="4" id="KW-0862">Zinc</keyword>
<dbReference type="InterPro" id="IPR012947">
    <property type="entry name" value="tRNA_SAD"/>
</dbReference>
<dbReference type="GO" id="GO:0005737">
    <property type="term" value="C:cytoplasm"/>
    <property type="evidence" value="ECO:0007669"/>
    <property type="project" value="UniProtKB-SubCell"/>
</dbReference>
<evidence type="ECO:0000256" key="1">
    <source>
        <dbReference type="ARBA" id="ARBA00001947"/>
    </source>
</evidence>
<dbReference type="InterPro" id="IPR009000">
    <property type="entry name" value="Transl_B-barrel_sf"/>
</dbReference>
<dbReference type="PROSITE" id="PS50860">
    <property type="entry name" value="AA_TRNA_LIGASE_II_ALA"/>
    <property type="match status" value="1"/>
</dbReference>
<dbReference type="EMBL" id="JACJKS010000004">
    <property type="protein sequence ID" value="MBM6947848.1"/>
    <property type="molecule type" value="Genomic_DNA"/>
</dbReference>
<accession>A0A938XBZ5</accession>
<dbReference type="InterPro" id="IPR003156">
    <property type="entry name" value="DHHA1_dom"/>
</dbReference>
<dbReference type="InterPro" id="IPR018164">
    <property type="entry name" value="Ala-tRNA-synth_IIc_N"/>
</dbReference>
<dbReference type="SUPFAM" id="SSF50447">
    <property type="entry name" value="Translation proteins"/>
    <property type="match status" value="1"/>
</dbReference>
<comment type="caution">
    <text evidence="7">The sequence shown here is derived from an EMBL/GenBank/DDBJ whole genome shotgun (WGS) entry which is preliminary data.</text>
</comment>
<sequence>MEFTGSGKETGKLFYEDSHLREFDAQVLSCTADGAAYQIVLDQTAFFPEGGGQYADTGYLDGVRVLDVHEKNGVVRHKTDAPLEPGSCVHGRIDWEERFEKMQQHTGEHIISGLVHSRFGYNNVGFHLGADYCTMDFDGPISPEELRRIEWEANRAVAADLEIRVSCPSKAELEKLEYRSKIEIEGQVRIVTVPGYDVCACCAPHVKRTGEIGLIKLVNRMNYKGGERITMLCGFRALRDYETKLTNAKEIGALLCEKEDRIAEAVRRQKEELERQKYENGRLLQQILAYRAKETPVADPVTVAFAEDLTGSAPREFMNLLLDQGAPVSAVFAGSDDGGYRYVIGSRSRDVRPLGKELNARFRGRGGGKPEMIQGSLSGKMEEIRECLQKFEMTDK</sequence>
<dbReference type="GO" id="GO:0046872">
    <property type="term" value="F:metal ion binding"/>
    <property type="evidence" value="ECO:0007669"/>
    <property type="project" value="UniProtKB-KW"/>
</dbReference>
<dbReference type="InterPro" id="IPR018165">
    <property type="entry name" value="Ala-tRNA-synth_IIc_core"/>
</dbReference>
<dbReference type="Pfam" id="PF02272">
    <property type="entry name" value="DHHA1"/>
    <property type="match status" value="1"/>
</dbReference>
<dbReference type="Gene3D" id="3.10.310.40">
    <property type="match status" value="1"/>
</dbReference>
<feature type="coiled-coil region" evidence="5">
    <location>
        <begin position="256"/>
        <end position="286"/>
    </location>
</feature>
<dbReference type="Pfam" id="PF01411">
    <property type="entry name" value="tRNA-synt_2c"/>
    <property type="match status" value="1"/>
</dbReference>
<proteinExistence type="predicted"/>
<evidence type="ECO:0000256" key="5">
    <source>
        <dbReference type="SAM" id="Coils"/>
    </source>
</evidence>
<name>A0A938XBZ5_9CLOT</name>
<keyword evidence="3" id="KW-0479">Metal-binding</keyword>
<organism evidence="7 8">
    <name type="scientific">Mordavella massiliensis</name>
    <dbReference type="NCBI Taxonomy" id="1871024"/>
    <lineage>
        <taxon>Bacteria</taxon>
        <taxon>Bacillati</taxon>
        <taxon>Bacillota</taxon>
        <taxon>Clostridia</taxon>
        <taxon>Eubacteriales</taxon>
        <taxon>Clostridiaceae</taxon>
        <taxon>Mordavella</taxon>
    </lineage>
</organism>
<evidence type="ECO:0000256" key="2">
    <source>
        <dbReference type="ARBA" id="ARBA00004496"/>
    </source>
</evidence>
<dbReference type="GO" id="GO:0002161">
    <property type="term" value="F:aminoacyl-tRNA deacylase activity"/>
    <property type="evidence" value="ECO:0007669"/>
    <property type="project" value="UniProtKB-ARBA"/>
</dbReference>
<protein>
    <recommendedName>
        <fullName evidence="6">Alanyl-transfer RNA synthetases family profile domain-containing protein</fullName>
    </recommendedName>
</protein>
<dbReference type="SMART" id="SM00863">
    <property type="entry name" value="tRNA_SAD"/>
    <property type="match status" value="1"/>
</dbReference>
<dbReference type="PANTHER" id="PTHR43462">
    <property type="entry name" value="ALANYL-TRNA EDITING PROTEIN"/>
    <property type="match status" value="1"/>
</dbReference>
<gene>
    <name evidence="7" type="ORF">H6A20_04095</name>
</gene>
<evidence type="ECO:0000259" key="6">
    <source>
        <dbReference type="PROSITE" id="PS50860"/>
    </source>
</evidence>
<reference evidence="7" key="2">
    <citation type="journal article" date="2021" name="Sci. Rep.">
        <title>The distribution of antibiotic resistance genes in chicken gut microbiota commensals.</title>
        <authorList>
            <person name="Juricova H."/>
            <person name="Matiasovicova J."/>
            <person name="Kubasova T."/>
            <person name="Cejkova D."/>
            <person name="Rychlik I."/>
        </authorList>
    </citation>
    <scope>NUCLEOTIDE SEQUENCE</scope>
    <source>
        <strain evidence="7">An582</strain>
    </source>
</reference>